<proteinExistence type="predicted"/>
<keyword evidence="3" id="KW-1185">Reference proteome</keyword>
<protein>
    <submittedName>
        <fullName evidence="2">Uncharacterized protein</fullName>
    </submittedName>
</protein>
<organism evidence="2 3">
    <name type="scientific">Papilio xuthus</name>
    <name type="common">Asian swallowtail butterfly</name>
    <dbReference type="NCBI Taxonomy" id="66420"/>
    <lineage>
        <taxon>Eukaryota</taxon>
        <taxon>Metazoa</taxon>
        <taxon>Ecdysozoa</taxon>
        <taxon>Arthropoda</taxon>
        <taxon>Hexapoda</taxon>
        <taxon>Insecta</taxon>
        <taxon>Pterygota</taxon>
        <taxon>Neoptera</taxon>
        <taxon>Endopterygota</taxon>
        <taxon>Lepidoptera</taxon>
        <taxon>Glossata</taxon>
        <taxon>Ditrysia</taxon>
        <taxon>Papilionoidea</taxon>
        <taxon>Papilionidae</taxon>
        <taxon>Papilioninae</taxon>
        <taxon>Papilio</taxon>
    </lineage>
</organism>
<sequence>MNARKVIPLFCAGYLTLKATRRRRGEMAQGKRRWRFLVSEAKTHLGSLPQRTKFGANEPREHQGDQQHPWTSTMPEDPLMRCWSHSIQI</sequence>
<evidence type="ECO:0000313" key="3">
    <source>
        <dbReference type="Proteomes" id="UP000053268"/>
    </source>
</evidence>
<accession>A0A194PT10</accession>
<dbReference type="EMBL" id="KQ459594">
    <property type="protein sequence ID" value="KPI96103.1"/>
    <property type="molecule type" value="Genomic_DNA"/>
</dbReference>
<feature type="region of interest" description="Disordered" evidence="1">
    <location>
        <begin position="47"/>
        <end position="77"/>
    </location>
</feature>
<name>A0A194PT10_PAPXU</name>
<dbReference type="AlphaFoldDB" id="A0A194PT10"/>
<reference evidence="2 3" key="1">
    <citation type="journal article" date="2015" name="Nat. Commun.">
        <title>Outbred genome sequencing and CRISPR/Cas9 gene editing in butterflies.</title>
        <authorList>
            <person name="Li X."/>
            <person name="Fan D."/>
            <person name="Zhang W."/>
            <person name="Liu G."/>
            <person name="Zhang L."/>
            <person name="Zhao L."/>
            <person name="Fang X."/>
            <person name="Chen L."/>
            <person name="Dong Y."/>
            <person name="Chen Y."/>
            <person name="Ding Y."/>
            <person name="Zhao R."/>
            <person name="Feng M."/>
            <person name="Zhu Y."/>
            <person name="Feng Y."/>
            <person name="Jiang X."/>
            <person name="Zhu D."/>
            <person name="Xiang H."/>
            <person name="Feng X."/>
            <person name="Li S."/>
            <person name="Wang J."/>
            <person name="Zhang G."/>
            <person name="Kronforst M.R."/>
            <person name="Wang W."/>
        </authorList>
    </citation>
    <scope>NUCLEOTIDE SEQUENCE [LARGE SCALE GENOMIC DNA]</scope>
    <source>
        <strain evidence="2">Ya'a_city_454_Px</strain>
        <tissue evidence="2">Whole body</tissue>
    </source>
</reference>
<evidence type="ECO:0000313" key="2">
    <source>
        <dbReference type="EMBL" id="KPI96103.1"/>
    </source>
</evidence>
<dbReference type="Proteomes" id="UP000053268">
    <property type="component" value="Unassembled WGS sequence"/>
</dbReference>
<evidence type="ECO:0000256" key="1">
    <source>
        <dbReference type="SAM" id="MobiDB-lite"/>
    </source>
</evidence>
<gene>
    <name evidence="2" type="ORF">RR46_06837</name>
</gene>